<dbReference type="EMBL" id="JAGKHQ010000002">
    <property type="protein sequence ID" value="KAG7522348.1"/>
    <property type="molecule type" value="Genomic_DNA"/>
</dbReference>
<protein>
    <submittedName>
        <fullName evidence="1">Uncharacterized protein</fullName>
    </submittedName>
</protein>
<gene>
    <name evidence="1" type="ORF">JOB18_020212</name>
</gene>
<sequence>MVRSWPVTWPERAEQWCRSADGAAEGTASRSVSLAEPLGPLRARTYNGGWSADTQHNPLHSVEKWEKKRRTVSEQIQWTIAAQQTPAFSELHSSHCTGITRAFISSGVPPH</sequence>
<organism evidence="1 2">
    <name type="scientific">Solea senegalensis</name>
    <name type="common">Senegalese sole</name>
    <dbReference type="NCBI Taxonomy" id="28829"/>
    <lineage>
        <taxon>Eukaryota</taxon>
        <taxon>Metazoa</taxon>
        <taxon>Chordata</taxon>
        <taxon>Craniata</taxon>
        <taxon>Vertebrata</taxon>
        <taxon>Euteleostomi</taxon>
        <taxon>Actinopterygii</taxon>
        <taxon>Neopterygii</taxon>
        <taxon>Teleostei</taxon>
        <taxon>Neoteleostei</taxon>
        <taxon>Acanthomorphata</taxon>
        <taxon>Carangaria</taxon>
        <taxon>Pleuronectiformes</taxon>
        <taxon>Pleuronectoidei</taxon>
        <taxon>Soleidae</taxon>
        <taxon>Solea</taxon>
    </lineage>
</organism>
<evidence type="ECO:0000313" key="2">
    <source>
        <dbReference type="Proteomes" id="UP000693946"/>
    </source>
</evidence>
<dbReference type="AlphaFoldDB" id="A0AAV6SXI1"/>
<dbReference type="Proteomes" id="UP000693946">
    <property type="component" value="Linkage Group LG10"/>
</dbReference>
<reference evidence="1 2" key="1">
    <citation type="journal article" date="2021" name="Sci. Rep.">
        <title>Chromosome anchoring in Senegalese sole (Solea senegalensis) reveals sex-associated markers and genome rearrangements in flatfish.</title>
        <authorList>
            <person name="Guerrero-Cozar I."/>
            <person name="Gomez-Garrido J."/>
            <person name="Berbel C."/>
            <person name="Martinez-Blanch J.F."/>
            <person name="Alioto T."/>
            <person name="Claros M.G."/>
            <person name="Gagnaire P.A."/>
            <person name="Manchado M."/>
        </authorList>
    </citation>
    <scope>NUCLEOTIDE SEQUENCE [LARGE SCALE GENOMIC DNA]</scope>
    <source>
        <strain evidence="1">Sse05_10M</strain>
    </source>
</reference>
<accession>A0AAV6SXI1</accession>
<evidence type="ECO:0000313" key="1">
    <source>
        <dbReference type="EMBL" id="KAG7522348.1"/>
    </source>
</evidence>
<name>A0AAV6SXI1_SOLSE</name>
<proteinExistence type="predicted"/>
<comment type="caution">
    <text evidence="1">The sequence shown here is derived from an EMBL/GenBank/DDBJ whole genome shotgun (WGS) entry which is preliminary data.</text>
</comment>
<keyword evidence="2" id="KW-1185">Reference proteome</keyword>